<name>A0A183CX01_9BILA</name>
<accession>A0A183CX01</accession>
<dbReference type="InterPro" id="IPR036034">
    <property type="entry name" value="PDZ_sf"/>
</dbReference>
<dbReference type="SMART" id="SM00228">
    <property type="entry name" value="PDZ"/>
    <property type="match status" value="1"/>
</dbReference>
<dbReference type="InterPro" id="IPR001478">
    <property type="entry name" value="PDZ"/>
</dbReference>
<feature type="compositionally biased region" description="Basic and acidic residues" evidence="1">
    <location>
        <begin position="187"/>
        <end position="201"/>
    </location>
</feature>
<evidence type="ECO:0000313" key="3">
    <source>
        <dbReference type="WBParaSite" id="GPUH_0000099201-mRNA-1"/>
    </source>
</evidence>
<dbReference type="SUPFAM" id="SSF50156">
    <property type="entry name" value="PDZ domain-like"/>
    <property type="match status" value="1"/>
</dbReference>
<proteinExistence type="predicted"/>
<feature type="domain" description="PDZ" evidence="2">
    <location>
        <begin position="58"/>
        <end position="129"/>
    </location>
</feature>
<dbReference type="PROSITE" id="PS50106">
    <property type="entry name" value="PDZ"/>
    <property type="match status" value="1"/>
</dbReference>
<dbReference type="Gene3D" id="2.30.42.10">
    <property type="match status" value="1"/>
</dbReference>
<dbReference type="WBParaSite" id="GPUH_0000099201-mRNA-1">
    <property type="protein sequence ID" value="GPUH_0000099201-mRNA-1"/>
    <property type="gene ID" value="GPUH_0000099201"/>
</dbReference>
<reference evidence="3" key="1">
    <citation type="submission" date="2016-06" db="UniProtKB">
        <authorList>
            <consortium name="WormBaseParasite"/>
        </authorList>
    </citation>
    <scope>IDENTIFICATION</scope>
</reference>
<dbReference type="CDD" id="cd06670">
    <property type="entry name" value="PDZ6_MUPP1-like"/>
    <property type="match status" value="1"/>
</dbReference>
<sequence length="248" mass="27391">LTPSTPRTYSTSLHGSHLSMASWSPCSTRSISPCGSPLYLQGSWAYDVLYLPPSLERSIMIQKGALSLGIVLDAEADRGINGCQVKNICSKKAIGRDGRVQVNDYIVKVNTESLRNVTNSKARAILKRTNLIGTHCNITYITASDAKLWKERCQQEADYQLPVVNRLSPKVFPKFYRSPYMERKPIKSAEKESSFDSDGRSSGHSGALDTSAFTEVLKKQSVGALIDGTTIEQFAYDFVQDARLLNTT</sequence>
<dbReference type="Pfam" id="PF00595">
    <property type="entry name" value="PDZ"/>
    <property type="match status" value="1"/>
</dbReference>
<feature type="region of interest" description="Disordered" evidence="1">
    <location>
        <begin position="187"/>
        <end position="206"/>
    </location>
</feature>
<dbReference type="AlphaFoldDB" id="A0A183CX01"/>
<evidence type="ECO:0000256" key="1">
    <source>
        <dbReference type="SAM" id="MobiDB-lite"/>
    </source>
</evidence>
<evidence type="ECO:0000259" key="2">
    <source>
        <dbReference type="PROSITE" id="PS50106"/>
    </source>
</evidence>
<protein>
    <submittedName>
        <fullName evidence="3">PDZ domain-containing protein</fullName>
    </submittedName>
</protein>
<organism evidence="3">
    <name type="scientific">Gongylonema pulchrum</name>
    <dbReference type="NCBI Taxonomy" id="637853"/>
    <lineage>
        <taxon>Eukaryota</taxon>
        <taxon>Metazoa</taxon>
        <taxon>Ecdysozoa</taxon>
        <taxon>Nematoda</taxon>
        <taxon>Chromadorea</taxon>
        <taxon>Rhabditida</taxon>
        <taxon>Spirurina</taxon>
        <taxon>Spiruromorpha</taxon>
        <taxon>Spiruroidea</taxon>
        <taxon>Gongylonematidae</taxon>
        <taxon>Gongylonema</taxon>
    </lineage>
</organism>